<dbReference type="CDD" id="cd05403">
    <property type="entry name" value="NT_KNTase_like"/>
    <property type="match status" value="1"/>
</dbReference>
<accession>A0AAX3EQS6</accession>
<dbReference type="AlphaFoldDB" id="A0AAX3EQS6"/>
<evidence type="ECO:0000313" key="3">
    <source>
        <dbReference type="Proteomes" id="UP001163293"/>
    </source>
</evidence>
<gene>
    <name evidence="2" type="ORF">NL394_00350</name>
</gene>
<organism evidence="2 3">
    <name type="scientific">Paenarthrobacter ureafaciens</name>
    <dbReference type="NCBI Taxonomy" id="37931"/>
    <lineage>
        <taxon>Bacteria</taxon>
        <taxon>Bacillati</taxon>
        <taxon>Actinomycetota</taxon>
        <taxon>Actinomycetes</taxon>
        <taxon>Micrococcales</taxon>
        <taxon>Micrococcaceae</taxon>
        <taxon>Paenarthrobacter</taxon>
    </lineage>
</organism>
<dbReference type="GO" id="GO:0016779">
    <property type="term" value="F:nucleotidyltransferase activity"/>
    <property type="evidence" value="ECO:0007669"/>
    <property type="project" value="InterPro"/>
</dbReference>
<evidence type="ECO:0000313" key="2">
    <source>
        <dbReference type="EMBL" id="UYV99872.1"/>
    </source>
</evidence>
<evidence type="ECO:0000259" key="1">
    <source>
        <dbReference type="Pfam" id="PF01909"/>
    </source>
</evidence>
<dbReference type="InterPro" id="IPR043519">
    <property type="entry name" value="NT_sf"/>
</dbReference>
<dbReference type="Proteomes" id="UP001163293">
    <property type="component" value="Chromosome"/>
</dbReference>
<dbReference type="Gene3D" id="3.30.460.10">
    <property type="entry name" value="Beta Polymerase, domain 2"/>
    <property type="match status" value="1"/>
</dbReference>
<name>A0AAX3EQS6_PAEUR</name>
<protein>
    <submittedName>
        <fullName evidence="2">Nucleotidyltransferase domain-containing protein</fullName>
    </submittedName>
</protein>
<dbReference type="SUPFAM" id="SSF81301">
    <property type="entry name" value="Nucleotidyltransferase"/>
    <property type="match status" value="1"/>
</dbReference>
<dbReference type="Pfam" id="PF01909">
    <property type="entry name" value="NTP_transf_2"/>
    <property type="match status" value="1"/>
</dbReference>
<sequence length="122" mass="13314">MIQAAKGTDLFIEFLSQRIGLWPLSPLQVTLFGSAARGDMGNRSDIDLLFIIPDGASDDLYERIADLAVEAYGLTGNDVRPMTYEAAEVHVAPIFDSITSEGIHVYGDEGWLRRRLAGKTAA</sequence>
<dbReference type="EMBL" id="CP101185">
    <property type="protein sequence ID" value="UYV99872.1"/>
    <property type="molecule type" value="Genomic_DNA"/>
</dbReference>
<proteinExistence type="predicted"/>
<reference evidence="2" key="1">
    <citation type="submission" date="2022-07" db="EMBL/GenBank/DDBJ databases">
        <authorList>
            <person name="Wu T."/>
        </authorList>
    </citation>
    <scope>NUCLEOTIDE SEQUENCE</scope>
    <source>
        <strain evidence="2">SD-1</strain>
    </source>
</reference>
<feature type="domain" description="Polymerase nucleotidyl transferase" evidence="1">
    <location>
        <begin position="20"/>
        <end position="67"/>
    </location>
</feature>
<dbReference type="InterPro" id="IPR002934">
    <property type="entry name" value="Polymerase_NTP_transf_dom"/>
</dbReference>
<keyword evidence="3" id="KW-1185">Reference proteome</keyword>